<feature type="chain" id="PRO_5044967160" evidence="2">
    <location>
        <begin position="21"/>
        <end position="483"/>
    </location>
</feature>
<comment type="similarity">
    <text evidence="1 2">Belongs to the outer membrane factor (OMF) (TC 1.B.17) family.</text>
</comment>
<evidence type="ECO:0000256" key="2">
    <source>
        <dbReference type="RuleBase" id="RU362097"/>
    </source>
</evidence>
<dbReference type="RefSeq" id="WP_339587397.1">
    <property type="nucleotide sequence ID" value="NZ_JBBHJZ010000002.1"/>
</dbReference>
<evidence type="ECO:0000313" key="5">
    <source>
        <dbReference type="EMBL" id="MEJ5977459.1"/>
    </source>
</evidence>
<dbReference type="Gene3D" id="2.20.200.10">
    <property type="entry name" value="Outer membrane efflux proteins (OEP)"/>
    <property type="match status" value="1"/>
</dbReference>
<feature type="region of interest" description="Disordered" evidence="4">
    <location>
        <begin position="462"/>
        <end position="483"/>
    </location>
</feature>
<dbReference type="PANTHER" id="PTHR30203">
    <property type="entry name" value="OUTER MEMBRANE CATION EFFLUX PROTEIN"/>
    <property type="match status" value="1"/>
</dbReference>
<dbReference type="Pfam" id="PF02321">
    <property type="entry name" value="OEP"/>
    <property type="match status" value="2"/>
</dbReference>
<gene>
    <name evidence="5" type="ORF">WG901_12490</name>
</gene>
<feature type="compositionally biased region" description="Low complexity" evidence="4">
    <location>
        <begin position="469"/>
        <end position="483"/>
    </location>
</feature>
<keyword evidence="2" id="KW-0449">Lipoprotein</keyword>
<keyword evidence="2" id="KW-0732">Signal</keyword>
<dbReference type="PROSITE" id="PS51257">
    <property type="entry name" value="PROKAR_LIPOPROTEIN"/>
    <property type="match status" value="1"/>
</dbReference>
<comment type="subcellular location">
    <subcellularLocation>
        <location evidence="2">Cell membrane</location>
        <topology evidence="2">Lipid-anchor</topology>
    </subcellularLocation>
</comment>
<sequence>MARPRYLVPVLFAVGSVVLAGCAPTVHLPSPDTHLPTGFEKPAPVAADAVVLDRWWNGFDDPQLTGLIATALDRSTTARLAYARIVEARATRRQSRATTLPTGSLSATATEQGSERLWGNGLSQGGGEAYQATFYPSWEIDLFGRLGAIRERADLDYRAAALDFHGARLALAGDVAAALFQARFLAVQLANARDTLGIARDLARTGELGRARGLTSGQDAARLQADLASGEGEVIRLEAELRAAKRSLLILIGDPAAATDTLAIEAALAPPPTLPETTPGLLLARRTDVRRAELALASAARTVEIDRLALFPRFSIQPGAVLNATDAGGTGLWSLAAGMTLPILDRARLLASLRISEARGQQAVISYERAVQAAFGEAENATTRVEAGRRRIVQLVRATDEARFAFDAARRGYAAGLTDLTTLLQAQRVWLQNLATLNAARFGLLSDTVTAVRALGGGWDPQTDLGAQAPLPSSSAPTTPEAP</sequence>
<dbReference type="EMBL" id="JBBHJZ010000002">
    <property type="protein sequence ID" value="MEJ5977459.1"/>
    <property type="molecule type" value="Genomic_DNA"/>
</dbReference>
<reference evidence="5 6" key="1">
    <citation type="submission" date="2024-03" db="EMBL/GenBank/DDBJ databases">
        <authorList>
            <person name="Jo J.-H."/>
        </authorList>
    </citation>
    <scope>NUCLEOTIDE SEQUENCE [LARGE SCALE GENOMIC DNA]</scope>
    <source>
        <strain evidence="5 6">PS1R-30</strain>
    </source>
</reference>
<keyword evidence="2" id="KW-1134">Transmembrane beta strand</keyword>
<feature type="signal peptide" evidence="2">
    <location>
        <begin position="1"/>
        <end position="20"/>
    </location>
</feature>
<keyword evidence="2" id="KW-0472">Membrane</keyword>
<dbReference type="SUPFAM" id="SSF56954">
    <property type="entry name" value="Outer membrane efflux proteins (OEP)"/>
    <property type="match status" value="1"/>
</dbReference>
<dbReference type="InterPro" id="IPR010131">
    <property type="entry name" value="MdtP/NodT-like"/>
</dbReference>
<comment type="caution">
    <text evidence="5">The sequence shown here is derived from an EMBL/GenBank/DDBJ whole genome shotgun (WGS) entry which is preliminary data.</text>
</comment>
<keyword evidence="2" id="KW-0564">Palmitate</keyword>
<keyword evidence="2" id="KW-0812">Transmembrane</keyword>
<feature type="coiled-coil region" evidence="3">
    <location>
        <begin position="220"/>
        <end position="247"/>
    </location>
</feature>
<protein>
    <submittedName>
        <fullName evidence="5">Efflux transporter outer membrane subunit</fullName>
    </submittedName>
</protein>
<dbReference type="Gene3D" id="1.20.1600.10">
    <property type="entry name" value="Outer membrane efflux proteins (OEP)"/>
    <property type="match status" value="1"/>
</dbReference>
<dbReference type="InterPro" id="IPR003423">
    <property type="entry name" value="OMP_efflux"/>
</dbReference>
<evidence type="ECO:0000313" key="6">
    <source>
        <dbReference type="Proteomes" id="UP001361239"/>
    </source>
</evidence>
<dbReference type="PANTHER" id="PTHR30203:SF32">
    <property type="entry name" value="CATION EFFLUX SYSTEM PROTEIN CUSC"/>
    <property type="match status" value="1"/>
</dbReference>
<dbReference type="NCBIfam" id="TIGR01845">
    <property type="entry name" value="outer_NodT"/>
    <property type="match status" value="1"/>
</dbReference>
<evidence type="ECO:0000256" key="4">
    <source>
        <dbReference type="SAM" id="MobiDB-lite"/>
    </source>
</evidence>
<keyword evidence="6" id="KW-1185">Reference proteome</keyword>
<organism evidence="5 6">
    <name type="scientific">Novosphingobium anseongense</name>
    <dbReference type="NCBI Taxonomy" id="3133436"/>
    <lineage>
        <taxon>Bacteria</taxon>
        <taxon>Pseudomonadati</taxon>
        <taxon>Pseudomonadota</taxon>
        <taxon>Alphaproteobacteria</taxon>
        <taxon>Sphingomonadales</taxon>
        <taxon>Sphingomonadaceae</taxon>
        <taxon>Novosphingobium</taxon>
    </lineage>
</organism>
<proteinExistence type="inferred from homology"/>
<evidence type="ECO:0000256" key="3">
    <source>
        <dbReference type="SAM" id="Coils"/>
    </source>
</evidence>
<evidence type="ECO:0000256" key="1">
    <source>
        <dbReference type="ARBA" id="ARBA00007613"/>
    </source>
</evidence>
<dbReference type="Proteomes" id="UP001361239">
    <property type="component" value="Unassembled WGS sequence"/>
</dbReference>
<accession>A0ABU8RWJ7</accession>
<name>A0ABU8RWJ7_9SPHN</name>
<keyword evidence="3" id="KW-0175">Coiled coil</keyword>